<keyword evidence="1 4" id="KW-0808">Transferase</keyword>
<dbReference type="AlphaFoldDB" id="A0A3S9UZU5"/>
<dbReference type="PROSITE" id="PS51186">
    <property type="entry name" value="GNAT"/>
    <property type="match status" value="1"/>
</dbReference>
<gene>
    <name evidence="4" type="ORF">EI981_16375</name>
</gene>
<evidence type="ECO:0000313" key="4">
    <source>
        <dbReference type="EMBL" id="AZS15855.1"/>
    </source>
</evidence>
<dbReference type="GO" id="GO:0008080">
    <property type="term" value="F:N-acetyltransferase activity"/>
    <property type="evidence" value="ECO:0007669"/>
    <property type="project" value="InterPro"/>
</dbReference>
<dbReference type="PANTHER" id="PTHR43626">
    <property type="entry name" value="ACYL-COA N-ACYLTRANSFERASE"/>
    <property type="match status" value="1"/>
</dbReference>
<dbReference type="EMBL" id="CP034346">
    <property type="protein sequence ID" value="AZS15855.1"/>
    <property type="molecule type" value="Genomic_DNA"/>
</dbReference>
<evidence type="ECO:0000256" key="1">
    <source>
        <dbReference type="ARBA" id="ARBA00022679"/>
    </source>
</evidence>
<dbReference type="KEGG" id="plut:EI981_16375"/>
<accession>A0A3S9UZU5</accession>
<feature type="domain" description="N-acetyltransferase" evidence="3">
    <location>
        <begin position="3"/>
        <end position="139"/>
    </location>
</feature>
<dbReference type="CDD" id="cd04301">
    <property type="entry name" value="NAT_SF"/>
    <property type="match status" value="1"/>
</dbReference>
<sequence>MAYTFQKNRENIDWVQVTNILNGFGLTDFTPEQTRTAFENSAVNVFILDGSKVVGCGRALSDGISQAAIYNIAVEESYHHQGLGKKIISLILEETSSCNVVLYTHPNTVSWYEQQGFRRMKTGMALYHPSSIEELIRMDFI</sequence>
<dbReference type="Proteomes" id="UP000270678">
    <property type="component" value="Chromosome"/>
</dbReference>
<dbReference type="InterPro" id="IPR000182">
    <property type="entry name" value="GNAT_dom"/>
</dbReference>
<dbReference type="SUPFAM" id="SSF55729">
    <property type="entry name" value="Acyl-CoA N-acyltransferases (Nat)"/>
    <property type="match status" value="1"/>
</dbReference>
<proteinExistence type="predicted"/>
<dbReference type="InterPro" id="IPR016181">
    <property type="entry name" value="Acyl_CoA_acyltransferase"/>
</dbReference>
<dbReference type="GO" id="GO:0005737">
    <property type="term" value="C:cytoplasm"/>
    <property type="evidence" value="ECO:0007669"/>
    <property type="project" value="TreeGrafter"/>
</dbReference>
<evidence type="ECO:0000256" key="2">
    <source>
        <dbReference type="ARBA" id="ARBA00023315"/>
    </source>
</evidence>
<dbReference type="InterPro" id="IPR045039">
    <property type="entry name" value="NSI-like"/>
</dbReference>
<dbReference type="PANTHER" id="PTHR43626:SF4">
    <property type="entry name" value="GCN5-RELATED N-ACETYLTRANSFERASE 2, CHLOROPLASTIC"/>
    <property type="match status" value="1"/>
</dbReference>
<dbReference type="OrthoDB" id="9775804at2"/>
<dbReference type="Gene3D" id="3.40.630.30">
    <property type="match status" value="1"/>
</dbReference>
<name>A0A3S9UZU5_9BACL</name>
<keyword evidence="5" id="KW-1185">Reference proteome</keyword>
<protein>
    <submittedName>
        <fullName evidence="4">N-acetyltransferase</fullName>
    </submittedName>
</protein>
<evidence type="ECO:0000259" key="3">
    <source>
        <dbReference type="PROSITE" id="PS51186"/>
    </source>
</evidence>
<organism evidence="4 5">
    <name type="scientific">Paenibacillus lutimineralis</name>
    <dbReference type="NCBI Taxonomy" id="2707005"/>
    <lineage>
        <taxon>Bacteria</taxon>
        <taxon>Bacillati</taxon>
        <taxon>Bacillota</taxon>
        <taxon>Bacilli</taxon>
        <taxon>Bacillales</taxon>
        <taxon>Paenibacillaceae</taxon>
        <taxon>Paenibacillus</taxon>
    </lineage>
</organism>
<dbReference type="Pfam" id="PF13508">
    <property type="entry name" value="Acetyltransf_7"/>
    <property type="match status" value="1"/>
</dbReference>
<dbReference type="RefSeq" id="WP_126999902.1">
    <property type="nucleotide sequence ID" value="NZ_CP034346.1"/>
</dbReference>
<keyword evidence="2" id="KW-0012">Acyltransferase</keyword>
<evidence type="ECO:0000313" key="5">
    <source>
        <dbReference type="Proteomes" id="UP000270678"/>
    </source>
</evidence>
<reference evidence="5" key="1">
    <citation type="submission" date="2018-12" db="EMBL/GenBank/DDBJ databases">
        <title>Complete genome sequence of Paenibacillus sp. MBLB1234.</title>
        <authorList>
            <person name="Nam Y.-D."/>
            <person name="Kang J."/>
            <person name="Chung W.-H."/>
            <person name="Park Y.S."/>
        </authorList>
    </citation>
    <scope>NUCLEOTIDE SEQUENCE [LARGE SCALE GENOMIC DNA]</scope>
    <source>
        <strain evidence="5">MBLB1234</strain>
    </source>
</reference>